<dbReference type="PANTHER" id="PTHR43757:SF2">
    <property type="entry name" value="AMINOMETHYLTRANSFERASE, MITOCHONDRIAL"/>
    <property type="match status" value="1"/>
</dbReference>
<comment type="caution">
    <text evidence="10">The sequence shown here is derived from an EMBL/GenBank/DDBJ whole genome shotgun (WGS) entry which is preliminary data.</text>
</comment>
<dbReference type="Pfam" id="PF08669">
    <property type="entry name" value="GCV_T_C"/>
    <property type="match status" value="1"/>
</dbReference>
<protein>
    <recommendedName>
        <fullName evidence="2">aminomethyltransferase</fullName>
        <ecNumber evidence="2">2.1.2.10</ecNumber>
    </recommendedName>
    <alternativeName>
        <fullName evidence="5">Glycine cleavage system T protein</fullName>
    </alternativeName>
</protein>
<dbReference type="SUPFAM" id="SSF103025">
    <property type="entry name" value="Folate-binding domain"/>
    <property type="match status" value="1"/>
</dbReference>
<dbReference type="NCBIfam" id="NF010093">
    <property type="entry name" value="PRK13579.1"/>
    <property type="match status" value="1"/>
</dbReference>
<evidence type="ECO:0000256" key="2">
    <source>
        <dbReference type="ARBA" id="ARBA00012616"/>
    </source>
</evidence>
<dbReference type="Gene3D" id="4.10.1250.10">
    <property type="entry name" value="Aminomethyltransferase fragment"/>
    <property type="match status" value="1"/>
</dbReference>
<dbReference type="InterPro" id="IPR028896">
    <property type="entry name" value="GcvT/YgfZ/DmdA"/>
</dbReference>
<evidence type="ECO:0000256" key="5">
    <source>
        <dbReference type="ARBA" id="ARBA00031395"/>
    </source>
</evidence>
<dbReference type="GO" id="GO:0008483">
    <property type="term" value="F:transaminase activity"/>
    <property type="evidence" value="ECO:0007669"/>
    <property type="project" value="UniProtKB-KW"/>
</dbReference>
<evidence type="ECO:0000256" key="3">
    <source>
        <dbReference type="ARBA" id="ARBA00022576"/>
    </source>
</evidence>
<evidence type="ECO:0000259" key="8">
    <source>
        <dbReference type="Pfam" id="PF01571"/>
    </source>
</evidence>
<evidence type="ECO:0000256" key="6">
    <source>
        <dbReference type="ARBA" id="ARBA00047665"/>
    </source>
</evidence>
<dbReference type="GO" id="GO:0032259">
    <property type="term" value="P:methylation"/>
    <property type="evidence" value="ECO:0007669"/>
    <property type="project" value="UniProtKB-KW"/>
</dbReference>
<dbReference type="EC" id="2.1.2.10" evidence="2"/>
<dbReference type="GO" id="GO:0008168">
    <property type="term" value="F:methyltransferase activity"/>
    <property type="evidence" value="ECO:0007669"/>
    <property type="project" value="UniProtKB-KW"/>
</dbReference>
<evidence type="ECO:0000313" key="10">
    <source>
        <dbReference type="EMBL" id="PZN79365.1"/>
    </source>
</evidence>
<evidence type="ECO:0000256" key="7">
    <source>
        <dbReference type="PIRSR" id="PIRSR006487-1"/>
    </source>
</evidence>
<dbReference type="NCBIfam" id="TIGR00528">
    <property type="entry name" value="gcvT"/>
    <property type="match status" value="1"/>
</dbReference>
<dbReference type="Gene3D" id="3.30.1360.120">
    <property type="entry name" value="Probable tRNA modification gtpase trme, domain 1"/>
    <property type="match status" value="1"/>
</dbReference>
<dbReference type="GO" id="GO:0006546">
    <property type="term" value="P:glycine catabolic process"/>
    <property type="evidence" value="ECO:0007669"/>
    <property type="project" value="InterPro"/>
</dbReference>
<organism evidence="10 11">
    <name type="scientific">Candidatus Methylumidiphilus alinenensis</name>
    <dbReference type="NCBI Taxonomy" id="2202197"/>
    <lineage>
        <taxon>Bacteria</taxon>
        <taxon>Pseudomonadati</taxon>
        <taxon>Pseudomonadota</taxon>
        <taxon>Gammaproteobacteria</taxon>
        <taxon>Methylococcales</taxon>
        <taxon>Candidatus Methylumidiphilus</taxon>
    </lineage>
</organism>
<dbReference type="PIRSF" id="PIRSF006487">
    <property type="entry name" value="GcvT"/>
    <property type="match status" value="1"/>
</dbReference>
<keyword evidence="4 10" id="KW-0808">Transferase</keyword>
<dbReference type="NCBIfam" id="NF001567">
    <property type="entry name" value="PRK00389.1"/>
    <property type="match status" value="1"/>
</dbReference>
<dbReference type="SUPFAM" id="SSF101790">
    <property type="entry name" value="Aminomethyltransferase beta-barrel domain"/>
    <property type="match status" value="1"/>
</dbReference>
<dbReference type="Pfam" id="PF01571">
    <property type="entry name" value="GCV_T"/>
    <property type="match status" value="1"/>
</dbReference>
<proteinExistence type="inferred from homology"/>
<reference evidence="10 11" key="1">
    <citation type="journal article" date="2018" name="Aquat. Microb. Ecol.">
        <title>Gammaproteobacterial methanotrophs dominate.</title>
        <authorList>
            <person name="Rissanen A.J."/>
            <person name="Saarenheimo J."/>
            <person name="Tiirola M."/>
            <person name="Peura S."/>
            <person name="Aalto S.L."/>
            <person name="Karvinen A."/>
            <person name="Nykanen H."/>
        </authorList>
    </citation>
    <scope>NUCLEOTIDE SEQUENCE [LARGE SCALE GENOMIC DNA]</scope>
    <source>
        <strain evidence="10">AMbin10</strain>
    </source>
</reference>
<feature type="binding site" evidence="7">
    <location>
        <position position="204"/>
    </location>
    <ligand>
        <name>substrate</name>
    </ligand>
</feature>
<dbReference type="AlphaFoldDB" id="A0A2W4R548"/>
<accession>A0A2W4R548</accession>
<sequence>MNETQLKHTPLFDLHHRLGATMVPFAGYQMPLHYAPGILNEHLHTRSATGLFDVSHMGTILINGDADLYESFERLVPGDIQELQPGAVRYSLLLNERGGIIDDIMVMRPASDTERRQLLLIVNAAGKQRDVEHIRSGLNGKASVELLQDQALLSLQGPAAADALAHYCAAPDRLKFMQCAEFTLKGYGGLTVSRTGYTGEDGFEISLAAAQAEAFACALLDRPGVRMAGLGARDSLRLEAGLPLYGNDIDESTTPVDAGLAWVIGKRRRVGGDFPGFSIIRHELAEGPARRRVGIRPNDKAIARAGTEIQSSGRSIGNVTSGGFGPSVPGPIAMGYVETAFAAVGTPVDLIVRGRSLPGQVVNLPFVPHRYVR</sequence>
<feature type="domain" description="GCVT N-terminal" evidence="8">
    <location>
        <begin position="11"/>
        <end position="266"/>
    </location>
</feature>
<gene>
    <name evidence="10" type="ORF">DM484_11335</name>
</gene>
<dbReference type="InterPro" id="IPR013977">
    <property type="entry name" value="GcvT_C"/>
</dbReference>
<feature type="domain" description="Aminomethyltransferase C-terminal" evidence="9">
    <location>
        <begin position="290"/>
        <end position="367"/>
    </location>
</feature>
<dbReference type="Gene3D" id="3.30.70.1400">
    <property type="entry name" value="Aminomethyltransferase beta-barrel domains"/>
    <property type="match status" value="1"/>
</dbReference>
<dbReference type="InterPro" id="IPR029043">
    <property type="entry name" value="GcvT/YgfZ_C"/>
</dbReference>
<evidence type="ECO:0000313" key="11">
    <source>
        <dbReference type="Proteomes" id="UP000249396"/>
    </source>
</evidence>
<keyword evidence="3" id="KW-0032">Aminotransferase</keyword>
<dbReference type="InterPro" id="IPR027266">
    <property type="entry name" value="TrmE/GcvT-like"/>
</dbReference>
<keyword evidence="10" id="KW-0489">Methyltransferase</keyword>
<comment type="catalytic activity">
    <reaction evidence="6">
        <text>N(6)-[(R)-S(8)-aminomethyldihydrolipoyl]-L-lysyl-[protein] + (6S)-5,6,7,8-tetrahydrofolate = N(6)-[(R)-dihydrolipoyl]-L-lysyl-[protein] + (6R)-5,10-methylene-5,6,7,8-tetrahydrofolate + NH4(+)</text>
        <dbReference type="Rhea" id="RHEA:16945"/>
        <dbReference type="Rhea" id="RHEA-COMP:10475"/>
        <dbReference type="Rhea" id="RHEA-COMP:10492"/>
        <dbReference type="ChEBI" id="CHEBI:15636"/>
        <dbReference type="ChEBI" id="CHEBI:28938"/>
        <dbReference type="ChEBI" id="CHEBI:57453"/>
        <dbReference type="ChEBI" id="CHEBI:83100"/>
        <dbReference type="ChEBI" id="CHEBI:83143"/>
        <dbReference type="EC" id="2.1.2.10"/>
    </reaction>
</comment>
<evidence type="ECO:0000256" key="1">
    <source>
        <dbReference type="ARBA" id="ARBA00008609"/>
    </source>
</evidence>
<dbReference type="Gene3D" id="2.40.30.110">
    <property type="entry name" value="Aminomethyltransferase beta-barrel domains"/>
    <property type="match status" value="1"/>
</dbReference>
<dbReference type="PANTHER" id="PTHR43757">
    <property type="entry name" value="AMINOMETHYLTRANSFERASE"/>
    <property type="match status" value="1"/>
</dbReference>
<evidence type="ECO:0000259" key="9">
    <source>
        <dbReference type="Pfam" id="PF08669"/>
    </source>
</evidence>
<dbReference type="EMBL" id="QJPH01000301">
    <property type="protein sequence ID" value="PZN79365.1"/>
    <property type="molecule type" value="Genomic_DNA"/>
</dbReference>
<dbReference type="InterPro" id="IPR006223">
    <property type="entry name" value="GcvT"/>
</dbReference>
<name>A0A2W4R548_9GAMM</name>
<dbReference type="GO" id="GO:0005960">
    <property type="term" value="C:glycine cleavage complex"/>
    <property type="evidence" value="ECO:0007669"/>
    <property type="project" value="InterPro"/>
</dbReference>
<comment type="similarity">
    <text evidence="1">Belongs to the GcvT family.</text>
</comment>
<evidence type="ECO:0000256" key="4">
    <source>
        <dbReference type="ARBA" id="ARBA00022679"/>
    </source>
</evidence>
<dbReference type="InterPro" id="IPR006222">
    <property type="entry name" value="GCVT_N"/>
</dbReference>
<dbReference type="Proteomes" id="UP000249396">
    <property type="component" value="Unassembled WGS sequence"/>
</dbReference>
<dbReference type="GO" id="GO:0004047">
    <property type="term" value="F:aminomethyltransferase activity"/>
    <property type="evidence" value="ECO:0007669"/>
    <property type="project" value="UniProtKB-EC"/>
</dbReference>